<protein>
    <submittedName>
        <fullName evidence="14">72 kDa type IV collagenase-like isoform X1</fullName>
    </submittedName>
</protein>
<dbReference type="GO" id="GO:0030574">
    <property type="term" value="P:collagen catabolic process"/>
    <property type="evidence" value="ECO:0007669"/>
    <property type="project" value="TreeGrafter"/>
</dbReference>
<dbReference type="InterPro" id="IPR001818">
    <property type="entry name" value="Pept_M10_metallopeptidase"/>
</dbReference>
<dbReference type="Gene3D" id="3.40.390.10">
    <property type="entry name" value="Collagenase (Catalytic Domain)"/>
    <property type="match status" value="1"/>
</dbReference>
<evidence type="ECO:0000256" key="11">
    <source>
        <dbReference type="SAM" id="Phobius"/>
    </source>
</evidence>
<sequence length="283" mass="32421">MTICKSCVVLGLVFLSYMLGCVFGVLTNEQAVTYLSQYGYLKPSMKNSNVANIISEEAMVKAIREFQSFFGLNLTGRLDNDTLHLMSKPRCGNQDVGEFVPTRTRRYISHNRKWEINDLTYNIIKYPKQLDKSVIDSEIRRAFDLWSEVTPLRFTHKKSGKVNINIRFEEGKHGDRNSSYTVLSHTFNSKYVSDIYFDGSIKWSVNSKEGTNLFQRVVHELGHSLGLFHSKKESSVMFVIDRGYNPNFTLSSDDVEAIQAIYGSNNKTEKVNLEKDHDVLKNN</sequence>
<keyword evidence="11" id="KW-0472">Membrane</keyword>
<evidence type="ECO:0000256" key="9">
    <source>
        <dbReference type="PIRSR" id="PIRSR621190-2"/>
    </source>
</evidence>
<feature type="domain" description="Peptidase metallopeptidase" evidence="12">
    <location>
        <begin position="110"/>
        <end position="264"/>
    </location>
</feature>
<reference evidence="14" key="1">
    <citation type="submission" date="2025-08" db="UniProtKB">
        <authorList>
            <consortium name="RefSeq"/>
        </authorList>
    </citation>
    <scope>IDENTIFICATION</scope>
    <source>
        <tissue evidence="14">Whole body</tissue>
    </source>
</reference>
<dbReference type="InterPro" id="IPR036365">
    <property type="entry name" value="PGBD-like_sf"/>
</dbReference>
<dbReference type="SMART" id="SM00235">
    <property type="entry name" value="ZnMc"/>
    <property type="match status" value="1"/>
</dbReference>
<evidence type="ECO:0000256" key="2">
    <source>
        <dbReference type="ARBA" id="ARBA00022670"/>
    </source>
</evidence>
<dbReference type="InterPro" id="IPR021190">
    <property type="entry name" value="Pept_M10A"/>
</dbReference>
<dbReference type="GO" id="GO:0008270">
    <property type="term" value="F:zinc ion binding"/>
    <property type="evidence" value="ECO:0007669"/>
    <property type="project" value="InterPro"/>
</dbReference>
<feature type="binding site" description="in inhibited form" evidence="9">
    <location>
        <position position="91"/>
    </location>
    <ligand>
        <name>Zn(2+)</name>
        <dbReference type="ChEBI" id="CHEBI:29105"/>
        <label>2</label>
        <note>catalytic</note>
    </ligand>
</feature>
<feature type="short sequence motif" description="Cysteine switch" evidence="10">
    <location>
        <begin position="89"/>
        <end position="96"/>
    </location>
</feature>
<dbReference type="PANTHER" id="PTHR10201:SF291">
    <property type="entry name" value="MATRIX METALLOPROTEINASE 1, ISOFORM C-RELATED"/>
    <property type="match status" value="1"/>
</dbReference>
<keyword evidence="9" id="KW-0106">Calcium</keyword>
<dbReference type="Pfam" id="PF01471">
    <property type="entry name" value="PG_binding_1"/>
    <property type="match status" value="1"/>
</dbReference>
<keyword evidence="11" id="KW-1133">Transmembrane helix</keyword>
<dbReference type="SUPFAM" id="SSF55486">
    <property type="entry name" value="Metalloproteases ('zincins'), catalytic domain"/>
    <property type="match status" value="1"/>
</dbReference>
<keyword evidence="7" id="KW-0482">Metalloprotease</keyword>
<feature type="transmembrane region" description="Helical" evidence="11">
    <location>
        <begin position="7"/>
        <end position="26"/>
    </location>
</feature>
<keyword evidence="2" id="KW-0645">Protease</keyword>
<evidence type="ECO:0000256" key="8">
    <source>
        <dbReference type="PIRSR" id="PIRSR621190-1"/>
    </source>
</evidence>
<dbReference type="InterPro" id="IPR033739">
    <property type="entry name" value="M10A_MMP"/>
</dbReference>
<dbReference type="GO" id="GO:0005615">
    <property type="term" value="C:extracellular space"/>
    <property type="evidence" value="ECO:0007669"/>
    <property type="project" value="TreeGrafter"/>
</dbReference>
<dbReference type="PRINTS" id="PR00138">
    <property type="entry name" value="MATRIXIN"/>
</dbReference>
<dbReference type="OrthoDB" id="6626285at2759"/>
<evidence type="ECO:0000256" key="4">
    <source>
        <dbReference type="ARBA" id="ARBA00022729"/>
    </source>
</evidence>
<feature type="active site" evidence="8">
    <location>
        <position position="220"/>
    </location>
</feature>
<keyword evidence="6 9" id="KW-0862">Zinc</keyword>
<evidence type="ECO:0000313" key="13">
    <source>
        <dbReference type="Proteomes" id="UP000694846"/>
    </source>
</evidence>
<evidence type="ECO:0000256" key="1">
    <source>
        <dbReference type="ARBA" id="ARBA00010370"/>
    </source>
</evidence>
<dbReference type="GO" id="GO:0031012">
    <property type="term" value="C:extracellular matrix"/>
    <property type="evidence" value="ECO:0007669"/>
    <property type="project" value="InterPro"/>
</dbReference>
<evidence type="ECO:0000256" key="10">
    <source>
        <dbReference type="PIRSR" id="PIRSR621190-5"/>
    </source>
</evidence>
<evidence type="ECO:0000256" key="5">
    <source>
        <dbReference type="ARBA" id="ARBA00022801"/>
    </source>
</evidence>
<feature type="binding site" evidence="9">
    <location>
        <position position="223"/>
    </location>
    <ligand>
        <name>Zn(2+)</name>
        <dbReference type="ChEBI" id="CHEBI:29105"/>
        <label>2</label>
        <note>catalytic</note>
    </ligand>
</feature>
<keyword evidence="5" id="KW-0378">Hydrolase</keyword>
<dbReference type="CDD" id="cd04278">
    <property type="entry name" value="ZnMc_MMP"/>
    <property type="match status" value="1"/>
</dbReference>
<dbReference type="RefSeq" id="XP_025414181.1">
    <property type="nucleotide sequence ID" value="XM_025558396.1"/>
</dbReference>
<dbReference type="PANTHER" id="PTHR10201">
    <property type="entry name" value="MATRIX METALLOPROTEINASE"/>
    <property type="match status" value="1"/>
</dbReference>
<evidence type="ECO:0000256" key="3">
    <source>
        <dbReference type="ARBA" id="ARBA00022723"/>
    </source>
</evidence>
<dbReference type="InterPro" id="IPR024079">
    <property type="entry name" value="MetalloPept_cat_dom_sf"/>
</dbReference>
<keyword evidence="4" id="KW-0732">Signal</keyword>
<evidence type="ECO:0000259" key="12">
    <source>
        <dbReference type="SMART" id="SM00235"/>
    </source>
</evidence>
<accession>A0A8B8FUW7</accession>
<keyword evidence="13" id="KW-1185">Reference proteome</keyword>
<feature type="binding site" evidence="9">
    <location>
        <position position="198"/>
    </location>
    <ligand>
        <name>Ca(2+)</name>
        <dbReference type="ChEBI" id="CHEBI:29108"/>
        <label>3</label>
    </ligand>
</feature>
<dbReference type="Proteomes" id="UP000694846">
    <property type="component" value="Unplaced"/>
</dbReference>
<dbReference type="InterPro" id="IPR006026">
    <property type="entry name" value="Peptidase_Metallo"/>
</dbReference>
<comment type="cofactor">
    <cofactor evidence="9">
        <name>Ca(2+)</name>
        <dbReference type="ChEBI" id="CHEBI:29108"/>
    </cofactor>
    <text evidence="9">Can bind about 5 Ca(2+) ions per subunit.</text>
</comment>
<evidence type="ECO:0000256" key="6">
    <source>
        <dbReference type="ARBA" id="ARBA00022833"/>
    </source>
</evidence>
<comment type="cofactor">
    <cofactor evidence="9">
        <name>Zn(2+)</name>
        <dbReference type="ChEBI" id="CHEBI:29105"/>
    </cofactor>
    <text evidence="9">Binds 2 Zn(2+) ions per subunit.</text>
</comment>
<dbReference type="SUPFAM" id="SSF47090">
    <property type="entry name" value="PGBD-like"/>
    <property type="match status" value="1"/>
</dbReference>
<evidence type="ECO:0000256" key="7">
    <source>
        <dbReference type="ARBA" id="ARBA00023049"/>
    </source>
</evidence>
<feature type="binding site" evidence="9">
    <location>
        <position position="175"/>
    </location>
    <ligand>
        <name>Zn(2+)</name>
        <dbReference type="ChEBI" id="CHEBI:29105"/>
        <label>1</label>
    </ligand>
</feature>
<keyword evidence="11" id="KW-0812">Transmembrane</keyword>
<evidence type="ECO:0000313" key="14">
    <source>
        <dbReference type="RefSeq" id="XP_025414181.1"/>
    </source>
</evidence>
<feature type="binding site" evidence="9">
    <location>
        <position position="194"/>
    </location>
    <ligand>
        <name>Ca(2+)</name>
        <dbReference type="ChEBI" id="CHEBI:29108"/>
        <label>2</label>
    </ligand>
</feature>
<dbReference type="AlphaFoldDB" id="A0A8B8FUW7"/>
<dbReference type="GO" id="GO:0004222">
    <property type="term" value="F:metalloendopeptidase activity"/>
    <property type="evidence" value="ECO:0007669"/>
    <property type="project" value="InterPro"/>
</dbReference>
<feature type="binding site" evidence="9">
    <location>
        <position position="237"/>
    </location>
    <ligand>
        <name>Zn(2+)</name>
        <dbReference type="ChEBI" id="CHEBI:29105"/>
        <label>2</label>
        <note>catalytic</note>
    </ligand>
</feature>
<dbReference type="GeneID" id="112686192"/>
<name>A0A8B8FUW7_9HEMI</name>
<proteinExistence type="inferred from homology"/>
<feature type="binding site" evidence="9">
    <location>
        <position position="185"/>
    </location>
    <ligand>
        <name>Zn(2+)</name>
        <dbReference type="ChEBI" id="CHEBI:29105"/>
        <label>1</label>
    </ligand>
</feature>
<feature type="binding site" evidence="9">
    <location>
        <position position="229"/>
    </location>
    <ligand>
        <name>Zn(2+)</name>
        <dbReference type="ChEBI" id="CHEBI:29105"/>
        <label>2</label>
        <note>catalytic</note>
    </ligand>
</feature>
<comment type="similarity">
    <text evidence="1">Belongs to the peptidase M10A family.</text>
</comment>
<dbReference type="GO" id="GO:0006508">
    <property type="term" value="P:proteolysis"/>
    <property type="evidence" value="ECO:0007669"/>
    <property type="project" value="UniProtKB-KW"/>
</dbReference>
<dbReference type="Pfam" id="PF00413">
    <property type="entry name" value="Peptidase_M10"/>
    <property type="match status" value="1"/>
</dbReference>
<dbReference type="GO" id="GO:0030198">
    <property type="term" value="P:extracellular matrix organization"/>
    <property type="evidence" value="ECO:0007669"/>
    <property type="project" value="TreeGrafter"/>
</dbReference>
<keyword evidence="3 9" id="KW-0479">Metal-binding</keyword>
<feature type="binding site" evidence="9">
    <location>
        <position position="173"/>
    </location>
    <ligand>
        <name>Zn(2+)</name>
        <dbReference type="ChEBI" id="CHEBI:29105"/>
        <label>1</label>
    </ligand>
</feature>
<organism evidence="13 14">
    <name type="scientific">Sipha flava</name>
    <name type="common">yellow sugarcane aphid</name>
    <dbReference type="NCBI Taxonomy" id="143950"/>
    <lineage>
        <taxon>Eukaryota</taxon>
        <taxon>Metazoa</taxon>
        <taxon>Ecdysozoa</taxon>
        <taxon>Arthropoda</taxon>
        <taxon>Hexapoda</taxon>
        <taxon>Insecta</taxon>
        <taxon>Pterygota</taxon>
        <taxon>Neoptera</taxon>
        <taxon>Paraneoptera</taxon>
        <taxon>Hemiptera</taxon>
        <taxon>Sternorrhyncha</taxon>
        <taxon>Aphidomorpha</taxon>
        <taxon>Aphidoidea</taxon>
        <taxon>Aphididae</taxon>
        <taxon>Sipha</taxon>
    </lineage>
</organism>
<dbReference type="InterPro" id="IPR002477">
    <property type="entry name" value="Peptidoglycan-bd-like"/>
</dbReference>
<feature type="binding site" evidence="9">
    <location>
        <position position="219"/>
    </location>
    <ligand>
        <name>Zn(2+)</name>
        <dbReference type="ChEBI" id="CHEBI:29105"/>
        <label>2</label>
        <note>catalytic</note>
    </ligand>
</feature>
<gene>
    <name evidence="14" type="primary">LOC112686192</name>
</gene>